<reference evidence="1" key="1">
    <citation type="submission" date="2012-02" db="EMBL/GenBank/DDBJ databases">
        <title>Whole genome shotgun sequence of Gordonia otitidis NBRC 100426.</title>
        <authorList>
            <person name="Yoshida I."/>
            <person name="Hosoyama A."/>
            <person name="Tsuchikane K."/>
            <person name="Katsumata H."/>
            <person name="Yamazaki S."/>
            <person name="Fujita N."/>
        </authorList>
    </citation>
    <scope>NUCLEOTIDE SEQUENCE [LARGE SCALE GENOMIC DNA]</scope>
    <source>
        <strain evidence="1">NBRC 100426</strain>
    </source>
</reference>
<gene>
    <name evidence="1" type="ORF">GOOTI_062_00150</name>
</gene>
<dbReference type="STRING" id="1108044.GOOTI_062_00150"/>
<dbReference type="AlphaFoldDB" id="H5TIL4"/>
<proteinExistence type="predicted"/>
<evidence type="ECO:0000313" key="1">
    <source>
        <dbReference type="EMBL" id="GAB33322.1"/>
    </source>
</evidence>
<comment type="caution">
    <text evidence="1">The sequence shown here is derived from an EMBL/GenBank/DDBJ whole genome shotgun (WGS) entry which is preliminary data.</text>
</comment>
<name>H5TIL4_GORO1</name>
<sequence length="217" mass="24503">MMSRANDLEREARRISHRLAAGDSLRDVAGDVQDITTRLTKPGYTLHVAAYSAFVRSPTGRALTWLFNDRDIEARDRRAARVRRELIEDCYCAVIYPGWDSEHGSPLPSELAGAAATWPQTWRDVETYLAAIDLADNRIPDIERIETWWSRTFEDDFLIPGGRGVAGAVGEPVTLADYMRVRESIRGISPAQRAALTTARYLEESARREGLRWLIGR</sequence>
<accession>H5TIL4</accession>
<dbReference type="EMBL" id="BAFB01000062">
    <property type="protein sequence ID" value="GAB33322.1"/>
    <property type="molecule type" value="Genomic_DNA"/>
</dbReference>
<organism evidence="1 2">
    <name type="scientific">Gordonia otitidis (strain DSM 44809 / CCUG 52243 / JCM 12355 / NBRC 100426 / IFM 10032)</name>
    <dbReference type="NCBI Taxonomy" id="1108044"/>
    <lineage>
        <taxon>Bacteria</taxon>
        <taxon>Bacillati</taxon>
        <taxon>Actinomycetota</taxon>
        <taxon>Actinomycetes</taxon>
        <taxon>Mycobacteriales</taxon>
        <taxon>Gordoniaceae</taxon>
        <taxon>Gordonia</taxon>
    </lineage>
</organism>
<keyword evidence="2" id="KW-1185">Reference proteome</keyword>
<protein>
    <submittedName>
        <fullName evidence="1">Uncharacterized protein</fullName>
    </submittedName>
</protein>
<dbReference type="Proteomes" id="UP000005038">
    <property type="component" value="Unassembled WGS sequence"/>
</dbReference>
<evidence type="ECO:0000313" key="2">
    <source>
        <dbReference type="Proteomes" id="UP000005038"/>
    </source>
</evidence>